<keyword evidence="2" id="KW-1185">Reference proteome</keyword>
<organism evidence="1 2">
    <name type="scientific">Deinococcus malanensis</name>
    <dbReference type="NCBI Taxonomy" id="1706855"/>
    <lineage>
        <taxon>Bacteria</taxon>
        <taxon>Thermotogati</taxon>
        <taxon>Deinococcota</taxon>
        <taxon>Deinococci</taxon>
        <taxon>Deinococcales</taxon>
        <taxon>Deinococcaceae</taxon>
        <taxon>Deinococcus</taxon>
    </lineage>
</organism>
<evidence type="ECO:0000313" key="1">
    <source>
        <dbReference type="EMBL" id="GGK41008.1"/>
    </source>
</evidence>
<sequence>MIPISATVKVATMQIGVPQVDEPATYVSLTLLALCPSDPLSRGQAGTFPWTAAQAPHCCRGFQPSRGTGILRAASLSERDDA</sequence>
<evidence type="ECO:0000313" key="2">
    <source>
        <dbReference type="Proteomes" id="UP000647587"/>
    </source>
</evidence>
<proteinExistence type="predicted"/>
<gene>
    <name evidence="1" type="ORF">GCM10008955_38520</name>
</gene>
<name>A0ABQ2F1B4_9DEIO</name>
<protein>
    <submittedName>
        <fullName evidence="1">Uncharacterized protein</fullName>
    </submittedName>
</protein>
<reference evidence="2" key="1">
    <citation type="journal article" date="2019" name="Int. J. Syst. Evol. Microbiol.">
        <title>The Global Catalogue of Microorganisms (GCM) 10K type strain sequencing project: providing services to taxonomists for standard genome sequencing and annotation.</title>
        <authorList>
            <consortium name="The Broad Institute Genomics Platform"/>
            <consortium name="The Broad Institute Genome Sequencing Center for Infectious Disease"/>
            <person name="Wu L."/>
            <person name="Ma J."/>
        </authorList>
    </citation>
    <scope>NUCLEOTIDE SEQUENCE [LARGE SCALE GENOMIC DNA]</scope>
    <source>
        <strain evidence="2">JCM 30331</strain>
    </source>
</reference>
<dbReference type="Proteomes" id="UP000647587">
    <property type="component" value="Unassembled WGS sequence"/>
</dbReference>
<comment type="caution">
    <text evidence="1">The sequence shown here is derived from an EMBL/GenBank/DDBJ whole genome shotgun (WGS) entry which is preliminary data.</text>
</comment>
<dbReference type="EMBL" id="BMPP01000025">
    <property type="protein sequence ID" value="GGK41008.1"/>
    <property type="molecule type" value="Genomic_DNA"/>
</dbReference>
<accession>A0ABQ2F1B4</accession>